<dbReference type="GeneID" id="43636401"/>
<gene>
    <name evidence="1" type="ORF">BDV38DRAFT_187123</name>
</gene>
<sequence length="137" mass="16433">MTSRFLAFLTIRRSDVHVLLLLPFITHNCKGRRLRFRLYGRADLFLRIIRCDCSPVNRRIKKDTKTLHLVFVFACIGFSCFYEDNIWMSWYPYVNRPGARTYVRATTIMRSHFIAFIWMKSCFNTGDPQCDFHCCWE</sequence>
<name>A0A5N6SIY0_ASPPS</name>
<evidence type="ECO:0000313" key="2">
    <source>
        <dbReference type="Proteomes" id="UP000325672"/>
    </source>
</evidence>
<dbReference type="RefSeq" id="XP_031909396.1">
    <property type="nucleotide sequence ID" value="XM_032052191.1"/>
</dbReference>
<organism evidence="1 2">
    <name type="scientific">Aspergillus pseudotamarii</name>
    <dbReference type="NCBI Taxonomy" id="132259"/>
    <lineage>
        <taxon>Eukaryota</taxon>
        <taxon>Fungi</taxon>
        <taxon>Dikarya</taxon>
        <taxon>Ascomycota</taxon>
        <taxon>Pezizomycotina</taxon>
        <taxon>Eurotiomycetes</taxon>
        <taxon>Eurotiomycetidae</taxon>
        <taxon>Eurotiales</taxon>
        <taxon>Aspergillaceae</taxon>
        <taxon>Aspergillus</taxon>
        <taxon>Aspergillus subgen. Circumdati</taxon>
    </lineage>
</organism>
<accession>A0A5N6SIY0</accession>
<evidence type="ECO:0000313" key="1">
    <source>
        <dbReference type="EMBL" id="KAE8133333.1"/>
    </source>
</evidence>
<protein>
    <submittedName>
        <fullName evidence="1">Uncharacterized protein</fullName>
    </submittedName>
</protein>
<dbReference type="AlphaFoldDB" id="A0A5N6SIY0"/>
<reference evidence="1 2" key="1">
    <citation type="submission" date="2019-04" db="EMBL/GenBank/DDBJ databases">
        <title>Friends and foes A comparative genomics study of 23 Aspergillus species from section Flavi.</title>
        <authorList>
            <consortium name="DOE Joint Genome Institute"/>
            <person name="Kjaerbolling I."/>
            <person name="Vesth T."/>
            <person name="Frisvad J.C."/>
            <person name="Nybo J.L."/>
            <person name="Theobald S."/>
            <person name="Kildgaard S."/>
            <person name="Isbrandt T."/>
            <person name="Kuo A."/>
            <person name="Sato A."/>
            <person name="Lyhne E.K."/>
            <person name="Kogle M.E."/>
            <person name="Wiebenga A."/>
            <person name="Kun R.S."/>
            <person name="Lubbers R.J."/>
            <person name="Makela M.R."/>
            <person name="Barry K."/>
            <person name="Chovatia M."/>
            <person name="Clum A."/>
            <person name="Daum C."/>
            <person name="Haridas S."/>
            <person name="He G."/>
            <person name="LaButti K."/>
            <person name="Lipzen A."/>
            <person name="Mondo S."/>
            <person name="Riley R."/>
            <person name="Salamov A."/>
            <person name="Simmons B.A."/>
            <person name="Magnuson J.K."/>
            <person name="Henrissat B."/>
            <person name="Mortensen U.H."/>
            <person name="Larsen T.O."/>
            <person name="Devries R.P."/>
            <person name="Grigoriev I.V."/>
            <person name="Machida M."/>
            <person name="Baker S.E."/>
            <person name="Andersen M.R."/>
        </authorList>
    </citation>
    <scope>NUCLEOTIDE SEQUENCE [LARGE SCALE GENOMIC DNA]</scope>
    <source>
        <strain evidence="1 2">CBS 117625</strain>
    </source>
</reference>
<keyword evidence="2" id="KW-1185">Reference proteome</keyword>
<proteinExistence type="predicted"/>
<dbReference type="OrthoDB" id="10487834at2759"/>
<dbReference type="EMBL" id="ML743618">
    <property type="protein sequence ID" value="KAE8133333.1"/>
    <property type="molecule type" value="Genomic_DNA"/>
</dbReference>
<dbReference type="Proteomes" id="UP000325672">
    <property type="component" value="Unassembled WGS sequence"/>
</dbReference>